<keyword evidence="8 9" id="KW-0472">Membrane</keyword>
<dbReference type="GO" id="GO:0009236">
    <property type="term" value="P:cobalamin biosynthetic process"/>
    <property type="evidence" value="ECO:0007669"/>
    <property type="project" value="UniProtKB-UniRule"/>
</dbReference>
<feature type="transmembrane region" description="Helical" evidence="9">
    <location>
        <begin position="44"/>
        <end position="64"/>
    </location>
</feature>
<evidence type="ECO:0000256" key="7">
    <source>
        <dbReference type="ARBA" id="ARBA00022989"/>
    </source>
</evidence>
<name>A0A399E4W9_9DEIN</name>
<dbReference type="RefSeq" id="WP_027887211.1">
    <property type="nucleotide sequence ID" value="NZ_JBHSXZ010000004.1"/>
</dbReference>
<evidence type="ECO:0000256" key="3">
    <source>
        <dbReference type="ARBA" id="ARBA00006263"/>
    </source>
</evidence>
<evidence type="ECO:0000313" key="12">
    <source>
        <dbReference type="Proteomes" id="UP000266089"/>
    </source>
</evidence>
<dbReference type="InterPro" id="IPR004485">
    <property type="entry name" value="Cobalamin_biosynth_CobD/CbiB"/>
</dbReference>
<dbReference type="AlphaFoldDB" id="A0A399E4W9"/>
<keyword evidence="4 9" id="KW-1003">Cell membrane</keyword>
<accession>A0A399E4W9</accession>
<dbReference type="GO" id="GO:0048472">
    <property type="term" value="F:threonine-phosphate decarboxylase activity"/>
    <property type="evidence" value="ECO:0007669"/>
    <property type="project" value="InterPro"/>
</dbReference>
<comment type="caution">
    <text evidence="11">The sequence shown here is derived from an EMBL/GenBank/DDBJ whole genome shotgun (WGS) entry which is preliminary data.</text>
</comment>
<keyword evidence="5 9" id="KW-0169">Cobalamin biosynthesis</keyword>
<sequence length="300" mass="32537">MAVVLALLLDWFFREPPARLHPVVWMGTYLKAVGSGLTANPPTKAFLLGGCYWLLGCGAVVGVYTGLEALIGRASGGVEAVLAALLLKPLFAFRMLLDEVVAVEEALQRNLEAARLRLRNLVSRPTESLSESEVRESALESLAENLNDSLVAPLFWFVLLGLPGAALYRFANTADALWGYRGRWEWAGKFAARADDLLNYIPARLTGLLLCGLACPWKTLSREAHKTPSPNSGWPMAGLALRLNLRLSKPGAYTLHPNGRVPTTDDVRAGLRRAAWVGWSTGLLAGLGTWMAGRGILGMF</sequence>
<evidence type="ECO:0000256" key="4">
    <source>
        <dbReference type="ARBA" id="ARBA00022475"/>
    </source>
</evidence>
<evidence type="ECO:0000256" key="6">
    <source>
        <dbReference type="ARBA" id="ARBA00022692"/>
    </source>
</evidence>
<dbReference type="PANTHER" id="PTHR34308:SF1">
    <property type="entry name" value="COBALAMIN BIOSYNTHESIS PROTEIN CBIB"/>
    <property type="match status" value="1"/>
</dbReference>
<proteinExistence type="inferred from homology"/>
<dbReference type="Proteomes" id="UP000266089">
    <property type="component" value="Unassembled WGS sequence"/>
</dbReference>
<comment type="similarity">
    <text evidence="3 9">Belongs to the CobD/CbiB family.</text>
</comment>
<dbReference type="HAMAP" id="MF_00024">
    <property type="entry name" value="CobD_CbiB"/>
    <property type="match status" value="1"/>
</dbReference>
<keyword evidence="10" id="KW-0175">Coiled coil</keyword>
<evidence type="ECO:0000313" key="11">
    <source>
        <dbReference type="EMBL" id="RIH79505.1"/>
    </source>
</evidence>
<comment type="pathway">
    <text evidence="2 9">Cofactor biosynthesis; adenosylcobalamin biosynthesis.</text>
</comment>
<keyword evidence="6 9" id="KW-0812">Transmembrane</keyword>
<dbReference type="PANTHER" id="PTHR34308">
    <property type="entry name" value="COBALAMIN BIOSYNTHESIS PROTEIN CBIB"/>
    <property type="match status" value="1"/>
</dbReference>
<feature type="transmembrane region" description="Helical" evidence="9">
    <location>
        <begin position="76"/>
        <end position="97"/>
    </location>
</feature>
<gene>
    <name evidence="11" type="primary">cobD_2</name>
    <name evidence="9" type="synonym">cobD</name>
    <name evidence="11" type="ORF">Mcate_00328</name>
</gene>
<dbReference type="GO" id="GO:0005886">
    <property type="term" value="C:plasma membrane"/>
    <property type="evidence" value="ECO:0007669"/>
    <property type="project" value="UniProtKB-SubCell"/>
</dbReference>
<reference evidence="11 12" key="1">
    <citation type="submission" date="2018-08" db="EMBL/GenBank/DDBJ databases">
        <title>Meiothermus cateniformans JCM 15151 genome sequencing project.</title>
        <authorList>
            <person name="Da Costa M.S."/>
            <person name="Albuquerque L."/>
            <person name="Raposo P."/>
            <person name="Froufe H.J.C."/>
            <person name="Barroso C.S."/>
            <person name="Egas C."/>
        </authorList>
    </citation>
    <scope>NUCLEOTIDE SEQUENCE [LARGE SCALE GENOMIC DNA]</scope>
    <source>
        <strain evidence="11 12">JCM 15151</strain>
    </source>
</reference>
<evidence type="ECO:0000256" key="1">
    <source>
        <dbReference type="ARBA" id="ARBA00004651"/>
    </source>
</evidence>
<evidence type="ECO:0000256" key="10">
    <source>
        <dbReference type="SAM" id="Coils"/>
    </source>
</evidence>
<dbReference type="OrthoDB" id="9811967at2"/>
<dbReference type="UniPathway" id="UPA00148"/>
<feature type="transmembrane region" description="Helical" evidence="9">
    <location>
        <begin position="150"/>
        <end position="171"/>
    </location>
</feature>
<organism evidence="11 12">
    <name type="scientific">Meiothermus taiwanensis</name>
    <dbReference type="NCBI Taxonomy" id="172827"/>
    <lineage>
        <taxon>Bacteria</taxon>
        <taxon>Thermotogati</taxon>
        <taxon>Deinococcota</taxon>
        <taxon>Deinococci</taxon>
        <taxon>Thermales</taxon>
        <taxon>Thermaceae</taxon>
        <taxon>Meiothermus</taxon>
    </lineage>
</organism>
<comment type="caution">
    <text evidence="9">Lacks conserved residue(s) required for the propagation of feature annotation.</text>
</comment>
<evidence type="ECO:0000256" key="9">
    <source>
        <dbReference type="HAMAP-Rule" id="MF_00024"/>
    </source>
</evidence>
<feature type="coiled-coil region" evidence="10">
    <location>
        <begin position="97"/>
        <end position="124"/>
    </location>
</feature>
<comment type="subcellular location">
    <subcellularLocation>
        <location evidence="1 9">Cell membrane</location>
        <topology evidence="1 9">Multi-pass membrane protein</topology>
    </subcellularLocation>
</comment>
<dbReference type="Pfam" id="PF03186">
    <property type="entry name" value="CobD_Cbib"/>
    <property type="match status" value="1"/>
</dbReference>
<dbReference type="EMBL" id="QWKX01000005">
    <property type="protein sequence ID" value="RIH79505.1"/>
    <property type="molecule type" value="Genomic_DNA"/>
</dbReference>
<dbReference type="NCBIfam" id="TIGR00380">
    <property type="entry name" value="cobal_cbiB"/>
    <property type="match status" value="1"/>
</dbReference>
<evidence type="ECO:0000256" key="2">
    <source>
        <dbReference type="ARBA" id="ARBA00004953"/>
    </source>
</evidence>
<evidence type="ECO:0000256" key="5">
    <source>
        <dbReference type="ARBA" id="ARBA00022573"/>
    </source>
</evidence>
<comment type="function">
    <text evidence="9">Converts cobyric acid to cobinamide by the addition of aminopropanol on the F carboxylic group.</text>
</comment>
<keyword evidence="7 9" id="KW-1133">Transmembrane helix</keyword>
<dbReference type="GO" id="GO:0015420">
    <property type="term" value="F:ABC-type vitamin B12 transporter activity"/>
    <property type="evidence" value="ECO:0007669"/>
    <property type="project" value="UniProtKB-UniRule"/>
</dbReference>
<evidence type="ECO:0000256" key="8">
    <source>
        <dbReference type="ARBA" id="ARBA00023136"/>
    </source>
</evidence>
<protein>
    <recommendedName>
        <fullName evidence="9">Cobalamin biosynthesis protein CobD</fullName>
    </recommendedName>
</protein>